<evidence type="ECO:0000313" key="2">
    <source>
        <dbReference type="EMBL" id="EAZ88470.1"/>
    </source>
</evidence>
<gene>
    <name evidence="2" type="ORF">CY0110_26944</name>
</gene>
<keyword evidence="1" id="KW-0812">Transmembrane</keyword>
<proteinExistence type="predicted"/>
<name>A3IYI0_9CHRO</name>
<dbReference type="Proteomes" id="UP000003781">
    <property type="component" value="Unassembled WGS sequence"/>
</dbReference>
<dbReference type="RefSeq" id="WP_008278446.1">
    <property type="nucleotide sequence ID" value="NZ_AAXW01000081.1"/>
</dbReference>
<keyword evidence="3" id="KW-1185">Reference proteome</keyword>
<organism evidence="2 3">
    <name type="scientific">Crocosphaera chwakensis CCY0110</name>
    <dbReference type="NCBI Taxonomy" id="391612"/>
    <lineage>
        <taxon>Bacteria</taxon>
        <taxon>Bacillati</taxon>
        <taxon>Cyanobacteriota</taxon>
        <taxon>Cyanophyceae</taxon>
        <taxon>Oscillatoriophycideae</taxon>
        <taxon>Chroococcales</taxon>
        <taxon>Aphanothecaceae</taxon>
        <taxon>Crocosphaera</taxon>
        <taxon>Crocosphaera chwakensis</taxon>
    </lineage>
</organism>
<keyword evidence="1" id="KW-0472">Membrane</keyword>
<evidence type="ECO:0000256" key="1">
    <source>
        <dbReference type="SAM" id="Phobius"/>
    </source>
</evidence>
<dbReference type="EMBL" id="AAXW01000081">
    <property type="protein sequence ID" value="EAZ88470.1"/>
    <property type="molecule type" value="Genomic_DNA"/>
</dbReference>
<sequence>MHDMYFKPLSKEDRKKNEYLEQVNHAPYFMISMIIMAVFILFTTAVLLGVF</sequence>
<evidence type="ECO:0000313" key="3">
    <source>
        <dbReference type="Proteomes" id="UP000003781"/>
    </source>
</evidence>
<dbReference type="AlphaFoldDB" id="A3IYI0"/>
<feature type="transmembrane region" description="Helical" evidence="1">
    <location>
        <begin position="28"/>
        <end position="50"/>
    </location>
</feature>
<reference evidence="2 3" key="1">
    <citation type="submission" date="2007-03" db="EMBL/GenBank/DDBJ databases">
        <authorList>
            <person name="Stal L."/>
            <person name="Ferriera S."/>
            <person name="Johnson J."/>
            <person name="Kravitz S."/>
            <person name="Beeson K."/>
            <person name="Sutton G."/>
            <person name="Rogers Y.-H."/>
            <person name="Friedman R."/>
            <person name="Frazier M."/>
            <person name="Venter J.C."/>
        </authorList>
    </citation>
    <scope>NUCLEOTIDE SEQUENCE [LARGE SCALE GENOMIC DNA]</scope>
    <source>
        <strain evidence="2 3">CCY0110</strain>
    </source>
</reference>
<comment type="caution">
    <text evidence="2">The sequence shown here is derived from an EMBL/GenBank/DDBJ whole genome shotgun (WGS) entry which is preliminary data.</text>
</comment>
<dbReference type="eggNOG" id="ENOG5033P8T">
    <property type="taxonomic scope" value="Bacteria"/>
</dbReference>
<protein>
    <submittedName>
        <fullName evidence="2">Uncharacterized protein</fullName>
    </submittedName>
</protein>
<accession>A3IYI0</accession>
<keyword evidence="1" id="KW-1133">Transmembrane helix</keyword>